<name>A0A1Y1YHX1_9PLEO</name>
<reference evidence="1 2" key="1">
    <citation type="submission" date="2016-07" db="EMBL/GenBank/DDBJ databases">
        <title>Pervasive Adenine N6-methylation of Active Genes in Fungi.</title>
        <authorList>
            <consortium name="DOE Joint Genome Institute"/>
            <person name="Mondo S.J."/>
            <person name="Dannebaum R.O."/>
            <person name="Kuo R.C."/>
            <person name="Labutti K."/>
            <person name="Haridas S."/>
            <person name="Kuo A."/>
            <person name="Salamov A."/>
            <person name="Ahrendt S.R."/>
            <person name="Lipzen A."/>
            <person name="Sullivan W."/>
            <person name="Andreopoulos W.B."/>
            <person name="Clum A."/>
            <person name="Lindquist E."/>
            <person name="Daum C."/>
            <person name="Ramamoorthy G.K."/>
            <person name="Gryganskyi A."/>
            <person name="Culley D."/>
            <person name="Magnuson J.K."/>
            <person name="James T.Y."/>
            <person name="O'Malley M.A."/>
            <person name="Stajich J.E."/>
            <person name="Spatafora J.W."/>
            <person name="Visel A."/>
            <person name="Grigoriev I.V."/>
        </authorList>
    </citation>
    <scope>NUCLEOTIDE SEQUENCE [LARGE SCALE GENOMIC DNA]</scope>
    <source>
        <strain evidence="1 2">CBS 115471</strain>
    </source>
</reference>
<dbReference type="STRING" id="1231657.A0A1Y1YHX1"/>
<evidence type="ECO:0000313" key="1">
    <source>
        <dbReference type="EMBL" id="ORX97637.1"/>
    </source>
</evidence>
<dbReference type="EMBL" id="MCFA01000230">
    <property type="protein sequence ID" value="ORX97637.1"/>
    <property type="molecule type" value="Genomic_DNA"/>
</dbReference>
<keyword evidence="2" id="KW-1185">Reference proteome</keyword>
<protein>
    <submittedName>
        <fullName evidence="1">Uncharacterized protein</fullName>
    </submittedName>
</protein>
<organism evidence="1 2">
    <name type="scientific">Clohesyomyces aquaticus</name>
    <dbReference type="NCBI Taxonomy" id="1231657"/>
    <lineage>
        <taxon>Eukaryota</taxon>
        <taxon>Fungi</taxon>
        <taxon>Dikarya</taxon>
        <taxon>Ascomycota</taxon>
        <taxon>Pezizomycotina</taxon>
        <taxon>Dothideomycetes</taxon>
        <taxon>Pleosporomycetidae</taxon>
        <taxon>Pleosporales</taxon>
        <taxon>Lindgomycetaceae</taxon>
        <taxon>Clohesyomyces</taxon>
    </lineage>
</organism>
<comment type="caution">
    <text evidence="1">The sequence shown here is derived from an EMBL/GenBank/DDBJ whole genome shotgun (WGS) entry which is preliminary data.</text>
</comment>
<evidence type="ECO:0000313" key="2">
    <source>
        <dbReference type="Proteomes" id="UP000193144"/>
    </source>
</evidence>
<dbReference type="OrthoDB" id="5412283at2759"/>
<gene>
    <name evidence="1" type="ORF">BCR34DRAFT_496702</name>
</gene>
<dbReference type="AlphaFoldDB" id="A0A1Y1YHX1"/>
<feature type="non-terminal residue" evidence="1">
    <location>
        <position position="1"/>
    </location>
</feature>
<accession>A0A1Y1YHX1</accession>
<dbReference type="Proteomes" id="UP000193144">
    <property type="component" value="Unassembled WGS sequence"/>
</dbReference>
<proteinExistence type="predicted"/>
<sequence>LRNISSFINLTKHYKYVDNVLKKELGPIYVRIPSFFKAFFSKIAGLKLVA</sequence>